<reference evidence="2 3" key="1">
    <citation type="journal article" date="2016" name="Mol. Biol. Evol.">
        <title>Genome-Wide Survey of Gut Fungi (Harpellales) Reveals the First Horizontally Transferred Ubiquitin Gene from a Mosquito Host.</title>
        <authorList>
            <person name="Wang Y."/>
            <person name="White M.M."/>
            <person name="Kvist S."/>
            <person name="Moncalvo J.M."/>
        </authorList>
    </citation>
    <scope>NUCLEOTIDE SEQUENCE [LARGE SCALE GENOMIC DNA]</scope>
    <source>
        <strain evidence="2 3">ALG-7-W6</strain>
    </source>
</reference>
<protein>
    <recommendedName>
        <fullName evidence="4">Retinoic acid induced 16-like protein</fullName>
    </recommendedName>
</protein>
<dbReference type="InterPro" id="IPR019384">
    <property type="entry name" value="FHIP"/>
</dbReference>
<evidence type="ECO:0000256" key="1">
    <source>
        <dbReference type="SAM" id="MobiDB-lite"/>
    </source>
</evidence>
<dbReference type="OrthoDB" id="5350595at2759"/>
<gene>
    <name evidence="2" type="ORF">AYI68_g544</name>
</gene>
<accession>A0A1R0H7V4</accession>
<organism evidence="2 3">
    <name type="scientific">Smittium mucronatum</name>
    <dbReference type="NCBI Taxonomy" id="133383"/>
    <lineage>
        <taxon>Eukaryota</taxon>
        <taxon>Fungi</taxon>
        <taxon>Fungi incertae sedis</taxon>
        <taxon>Zoopagomycota</taxon>
        <taxon>Kickxellomycotina</taxon>
        <taxon>Harpellomycetes</taxon>
        <taxon>Harpellales</taxon>
        <taxon>Legeriomycetaceae</taxon>
        <taxon>Smittium</taxon>
    </lineage>
</organism>
<name>A0A1R0H7V4_9FUNG</name>
<feature type="compositionally biased region" description="Polar residues" evidence="1">
    <location>
        <begin position="822"/>
        <end position="831"/>
    </location>
</feature>
<evidence type="ECO:0008006" key="4">
    <source>
        <dbReference type="Google" id="ProtNLM"/>
    </source>
</evidence>
<feature type="compositionally biased region" description="Low complexity" evidence="1">
    <location>
        <begin position="1206"/>
        <end position="1218"/>
    </location>
</feature>
<evidence type="ECO:0000313" key="3">
    <source>
        <dbReference type="Proteomes" id="UP000187455"/>
    </source>
</evidence>
<keyword evidence="3" id="KW-1185">Reference proteome</keyword>
<feature type="region of interest" description="Disordered" evidence="1">
    <location>
        <begin position="1185"/>
        <end position="1233"/>
    </location>
</feature>
<dbReference type="PANTHER" id="PTHR21705">
    <property type="entry name" value="RAI16 PROTEIN-RELATED"/>
    <property type="match status" value="1"/>
</dbReference>
<evidence type="ECO:0000313" key="2">
    <source>
        <dbReference type="EMBL" id="OLY85260.1"/>
    </source>
</evidence>
<comment type="caution">
    <text evidence="2">The sequence shown here is derived from an EMBL/GenBank/DDBJ whole genome shotgun (WGS) entry which is preliminary data.</text>
</comment>
<dbReference type="Proteomes" id="UP000187455">
    <property type="component" value="Unassembled WGS sequence"/>
</dbReference>
<proteinExistence type="predicted"/>
<feature type="region of interest" description="Disordered" evidence="1">
    <location>
        <begin position="808"/>
        <end position="831"/>
    </location>
</feature>
<sequence length="1382" mass="157491">MEFFASFAKKISITKKPVSTSEILLQRFEKAWESILKTRAHTPKIIDVHISKTPIPQYLHIISDLLLQEEAKRKGAHDSTFGVCMEFFLKNDVLGKLVKIAYFDLPIGFRSEIMMTVSNLVNILDESFLMHKNVHNPILEIFKTYNKHPSLSEKSKILQKSISENNSVLESFFQVKTPNSHLEIFSSSLSSEKNLELLTTTNVGGISKIGARGWTPAKEIWQESEEERRIWEKKQFEIQEQDLVELMYIVSSKIHGYPPILSLFFFDNHWKHTYKDSKSKRRISNEASNPFGEVYEDFSSDSESETDSGIDNPRFEFDLFTNLLKHVHKDDKIGDYSRIALLFLIELAFPPDFNSTKTSKSLHSLHLEKFIIDQSGFASVISASLVAVYSQLPSRVSLGNKKPEIVPAYGNHITVDFQKSTEFSIKSPTPQSSRGFHSGTIPTQSQEFRKKIMSYTKILEFVQDIYSRSPSPNIKAHVLQNLQDHFLATVLYPGILESSDADGSGVSVMLYLEKLLLTLSHDDFSRVILNFFNGLPELNSEILLNLSPDIIISQSTQIPLQFTLRDLICANIQGTSSSDSIISSLRLLRIVLLKWCPLASSIIETEPVTPSQVSQPWLANNTIAIDIHRRELEIYSDLAVNLNIGARSKTHNRIGARNSLSGTKDLQNPKRKKSLIISMDGTPYENDELSTLKDNYNNNPYNNFTGRDDFRSNTGQRTSYSSKPEFEGFFWGFDSYLDDARIIWKSHANSHLILSKTFDLSANSHSCPSVKDVSHSISPELNDPTSNPLKIFLPKEVDSPLKDKLDLENVSNHDSRSKDSETPVSRPSANNFEIETNRPRIKIQESDPIIRGLISLLSRYFTLSPDCNIALTGVITTLICCPFRSPDGWLTFDINLLMRDTLSKTWESWIMISEEKSKRLGYVKSTGSFSKTIRSSIGSQNLLKSSEDGESLDLSDSDGEFPDMDSLRSKSVFFNPKLKQLMEYSIDNNGDSKNPNNHEQSLQLEKIYDSSDKNDYHSNSKIAQSFQDLDDVSLKDMFESLSLTKFLPEFDQGFRLDINLERMVSELPNGASQPMMYAVMCGLVNQVSIVCNKFQNYSSRLRRTRNGLMGIIEHENDLDQEFELEYPFDDRYLSKNSTWDGVQSDDEFYYQEELNNKSRLNHRHNDGSLSTAYNSNSIYKSEFTNIDGEPVRVQNPNSDSERPHIKTNTKFNEPNNNNAHKDIENQLSIPIDRRDDSSSSMFFDEEYTLANIDNEQLKFNNNIEKIVPRDPNREIKNKKNVSGIPQPSISQQHKTPIMENTNEDPIESFRNPISDKDTMVFEDVNNFYSADILGLNSLSVPPPNINLKDFLENIIILQESLKEIVASLQVRREYGYDDDSIL</sequence>
<feature type="compositionally biased region" description="Basic and acidic residues" evidence="1">
    <location>
        <begin position="808"/>
        <end position="821"/>
    </location>
</feature>
<feature type="region of interest" description="Disordered" evidence="1">
    <location>
        <begin position="695"/>
        <end position="719"/>
    </location>
</feature>
<dbReference type="PANTHER" id="PTHR21705:SF11">
    <property type="entry name" value="FHIP FAMILY PROTEIN CG3558"/>
    <property type="match status" value="1"/>
</dbReference>
<dbReference type="Pfam" id="PF10257">
    <property type="entry name" value="RAI16-like"/>
    <property type="match status" value="1"/>
</dbReference>
<dbReference type="EMBL" id="LSSL01000167">
    <property type="protein sequence ID" value="OLY85260.1"/>
    <property type="molecule type" value="Genomic_DNA"/>
</dbReference>